<dbReference type="PANTHER" id="PTHR34821">
    <property type="entry name" value="INNER MEMBRANE PROTEIN YDCZ"/>
    <property type="match status" value="1"/>
</dbReference>
<feature type="transmembrane region" description="Helical" evidence="1">
    <location>
        <begin position="258"/>
        <end position="280"/>
    </location>
</feature>
<name>A0ABP8EP66_9MICO</name>
<feature type="transmembrane region" description="Helical" evidence="1">
    <location>
        <begin position="195"/>
        <end position="219"/>
    </location>
</feature>
<feature type="transmembrane region" description="Helical" evidence="1">
    <location>
        <begin position="140"/>
        <end position="158"/>
    </location>
</feature>
<reference evidence="4" key="1">
    <citation type="journal article" date="2019" name="Int. J. Syst. Evol. Microbiol.">
        <title>The Global Catalogue of Microorganisms (GCM) 10K type strain sequencing project: providing services to taxonomists for standard genome sequencing and annotation.</title>
        <authorList>
            <consortium name="The Broad Institute Genomics Platform"/>
            <consortium name="The Broad Institute Genome Sequencing Center for Infectious Disease"/>
            <person name="Wu L."/>
            <person name="Ma J."/>
        </authorList>
    </citation>
    <scope>NUCLEOTIDE SEQUENCE [LARGE SCALE GENOMIC DNA]</scope>
    <source>
        <strain evidence="4">JCM 17458</strain>
    </source>
</reference>
<gene>
    <name evidence="3" type="ORF">GCM10022261_30540</name>
</gene>
<evidence type="ECO:0000256" key="2">
    <source>
        <dbReference type="SAM" id="SignalP"/>
    </source>
</evidence>
<keyword evidence="1" id="KW-1133">Transmembrane helix</keyword>
<evidence type="ECO:0000256" key="1">
    <source>
        <dbReference type="SAM" id="Phobius"/>
    </source>
</evidence>
<keyword evidence="2" id="KW-0732">Signal</keyword>
<feature type="transmembrane region" description="Helical" evidence="1">
    <location>
        <begin position="286"/>
        <end position="307"/>
    </location>
</feature>
<dbReference type="Proteomes" id="UP001501586">
    <property type="component" value="Unassembled WGS sequence"/>
</dbReference>
<evidence type="ECO:0000313" key="3">
    <source>
        <dbReference type="EMBL" id="GAA4285523.1"/>
    </source>
</evidence>
<feature type="signal peptide" evidence="2">
    <location>
        <begin position="1"/>
        <end position="20"/>
    </location>
</feature>
<accession>A0ABP8EP66</accession>
<dbReference type="RefSeq" id="WP_236863356.1">
    <property type="nucleotide sequence ID" value="NZ_BAABAZ010000012.1"/>
</dbReference>
<comment type="caution">
    <text evidence="3">The sequence shown here is derived from an EMBL/GenBank/DDBJ whole genome shotgun (WGS) entry which is preliminary data.</text>
</comment>
<dbReference type="EMBL" id="BAABAZ010000012">
    <property type="protein sequence ID" value="GAA4285523.1"/>
    <property type="molecule type" value="Genomic_DNA"/>
</dbReference>
<protein>
    <submittedName>
        <fullName evidence="3">DMT family transporter</fullName>
    </submittedName>
</protein>
<keyword evidence="1" id="KW-0472">Membrane</keyword>
<feature type="transmembrane region" description="Helical" evidence="1">
    <location>
        <begin position="231"/>
        <end position="251"/>
    </location>
</feature>
<keyword evidence="1" id="KW-0812">Transmembrane</keyword>
<sequence length="334" mass="34211">MRATLLVSALATALAGAGMAVQGTANGALAGIVGSGIHAATGSFLGGMIVVLGVAACSPRTRSALRHGWGLIRTGQFPWWMTLGGLAGASVVIAQSFTVPLFGVAMFTMAFVSGQLTGALVVDNTSLPPGGRKPLSFQRILGVLVVLGGVVVSSAGALQHGVSWWAPILPFAAGTMTAFQQAFNGRFKLATNSAGAATFLNFFVGSVFLVACSAALALAGSGVTAAPELPGQWWTLIGGVLGVLFIGVTTITVEHLGVLILSLTSLFGNLLGSLIIDLAFPTAEAPITWATYLAMALVLLGVSIASLPGRRPRQVHRLRLDEEPPEDSGPELQR</sequence>
<feature type="transmembrane region" description="Helical" evidence="1">
    <location>
        <begin position="77"/>
        <end position="95"/>
    </location>
</feature>
<feature type="chain" id="PRO_5045870028" evidence="2">
    <location>
        <begin position="21"/>
        <end position="334"/>
    </location>
</feature>
<feature type="transmembrane region" description="Helical" evidence="1">
    <location>
        <begin position="101"/>
        <end position="120"/>
    </location>
</feature>
<proteinExistence type="predicted"/>
<keyword evidence="4" id="KW-1185">Reference proteome</keyword>
<dbReference type="Pfam" id="PF04657">
    <property type="entry name" value="DMT_YdcZ"/>
    <property type="match status" value="2"/>
</dbReference>
<organism evidence="3 4">
    <name type="scientific">Brevibacterium daeguense</name>
    <dbReference type="NCBI Taxonomy" id="909936"/>
    <lineage>
        <taxon>Bacteria</taxon>
        <taxon>Bacillati</taxon>
        <taxon>Actinomycetota</taxon>
        <taxon>Actinomycetes</taxon>
        <taxon>Micrococcales</taxon>
        <taxon>Brevibacteriaceae</taxon>
        <taxon>Brevibacterium</taxon>
    </lineage>
</organism>
<feature type="transmembrane region" description="Helical" evidence="1">
    <location>
        <begin position="164"/>
        <end position="183"/>
    </location>
</feature>
<evidence type="ECO:0000313" key="4">
    <source>
        <dbReference type="Proteomes" id="UP001501586"/>
    </source>
</evidence>
<dbReference type="PANTHER" id="PTHR34821:SF2">
    <property type="entry name" value="INNER MEMBRANE PROTEIN YDCZ"/>
    <property type="match status" value="1"/>
</dbReference>
<feature type="transmembrane region" description="Helical" evidence="1">
    <location>
        <begin position="37"/>
        <end position="57"/>
    </location>
</feature>
<dbReference type="InterPro" id="IPR006750">
    <property type="entry name" value="YdcZ"/>
</dbReference>